<dbReference type="SUPFAM" id="SSF56322">
    <property type="entry name" value="ADC synthase"/>
    <property type="match status" value="1"/>
</dbReference>
<dbReference type="InterPro" id="IPR005801">
    <property type="entry name" value="ADC_synthase"/>
</dbReference>
<dbReference type="Proteomes" id="UP001321475">
    <property type="component" value="Chromosome"/>
</dbReference>
<dbReference type="PROSITE" id="PS00770">
    <property type="entry name" value="AA_TRANSFER_CLASS_4"/>
    <property type="match status" value="1"/>
</dbReference>
<keyword evidence="8" id="KW-1185">Reference proteome</keyword>
<dbReference type="Pfam" id="PF00425">
    <property type="entry name" value="Chorismate_bind"/>
    <property type="match status" value="1"/>
</dbReference>
<evidence type="ECO:0000313" key="8">
    <source>
        <dbReference type="Proteomes" id="UP001321475"/>
    </source>
</evidence>
<keyword evidence="3 4" id="KW-0663">Pyridoxal phosphate</keyword>
<dbReference type="InterPro" id="IPR043132">
    <property type="entry name" value="BCAT-like_C"/>
</dbReference>
<evidence type="ECO:0000313" key="7">
    <source>
        <dbReference type="EMBL" id="BDZ43424.1"/>
    </source>
</evidence>
<dbReference type="PANTHER" id="PTHR11236">
    <property type="entry name" value="AMINOBENZOATE/ANTHRANILATE SYNTHASE"/>
    <property type="match status" value="1"/>
</dbReference>
<accession>A0ABM8G5G2</accession>
<dbReference type="InterPro" id="IPR018300">
    <property type="entry name" value="Aminotrans_IV_CS"/>
</dbReference>
<dbReference type="PANTHER" id="PTHR11236:SF50">
    <property type="entry name" value="AMINODEOXYCHORISMATE SYNTHASE COMPONENT 1"/>
    <property type="match status" value="1"/>
</dbReference>
<evidence type="ECO:0000256" key="1">
    <source>
        <dbReference type="ARBA" id="ARBA00001933"/>
    </source>
</evidence>
<dbReference type="InterPro" id="IPR043131">
    <property type="entry name" value="BCAT-like_N"/>
</dbReference>
<proteinExistence type="inferred from homology"/>
<dbReference type="InterPro" id="IPR036038">
    <property type="entry name" value="Aminotransferase-like"/>
</dbReference>
<comment type="cofactor">
    <cofactor evidence="1 4">
        <name>pyridoxal 5'-phosphate</name>
        <dbReference type="ChEBI" id="CHEBI:597326"/>
    </cofactor>
</comment>
<dbReference type="RefSeq" id="WP_434019688.1">
    <property type="nucleotide sequence ID" value="NZ_AP027729.1"/>
</dbReference>
<protein>
    <recommendedName>
        <fullName evidence="6">Chorismate-utilising enzyme C-terminal domain-containing protein</fullName>
    </recommendedName>
</protein>
<comment type="similarity">
    <text evidence="2">Belongs to the class-IV pyridoxal-phosphate-dependent aminotransferase family.</text>
</comment>
<evidence type="ECO:0000256" key="5">
    <source>
        <dbReference type="SAM" id="MobiDB-lite"/>
    </source>
</evidence>
<evidence type="ECO:0000256" key="2">
    <source>
        <dbReference type="ARBA" id="ARBA00009320"/>
    </source>
</evidence>
<gene>
    <name evidence="7" type="ORF">GCM10025865_27230</name>
</gene>
<dbReference type="EMBL" id="AP027729">
    <property type="protein sequence ID" value="BDZ43424.1"/>
    <property type="molecule type" value="Genomic_DNA"/>
</dbReference>
<name>A0ABM8G5G2_9CELL</name>
<evidence type="ECO:0000256" key="4">
    <source>
        <dbReference type="RuleBase" id="RU004516"/>
    </source>
</evidence>
<dbReference type="InterPro" id="IPR015890">
    <property type="entry name" value="Chorismate_C"/>
</dbReference>
<dbReference type="Gene3D" id="3.30.470.10">
    <property type="match status" value="1"/>
</dbReference>
<sequence length="676" mass="69976">MPTTVDTSAAGLGVARFGRRAGRQVEQCVDLAEDPRALDDGGLWFVVVDFPWAGVPRPRSRAWRFAQTDAPPSGAESTGVVGASDGSAVWSGPEAASWTSSMSCAEYQTAVDEVRAAVREGDVYQANICRVLSAPLPAIGGEPDAEALAGVLAAGNPAPYAGLIHVPAGAGVDPVWVVSASPELYLRVADGRVASGPIKGTATTASGLTAKDSAENVMITDLVRNDLQRVCEPGTVEVTRLLDVEEHPGLVHLVSEVEGSLVGSGAGTGTGTGARVDWAALLGATFPPASVSGAPKSSALRLIAHLETAPRGPYCGAVGWVDADAGRRSSPWAYARSGGRTTCSGSAPAPASPGGATPRASGPRPSSRPADWWGWPPERRAPRSGRVRQTDRMTLTLWVDGTFVDADQPSISAVDHGMTVGDGVFETAAVDGGQAFALSRHLRRLARSATGLGLEVPDEAEVRDAVRQVLERAGETAGRVRITLTAGQGPLGSGRTPGAQTLVVAASPASVAPTSRSVRAPWVRNERSAVAGLKTTSYAENVVALAFAAARGGDEAILANTVGELCEGTGSNVFVERGGELLTPPLSSGCLAGISRELMIEWGRQEGLPVREAEPGELRYGVLDEVLEGRAHLGLTSSIRDLQPVTELDGVAIDAGPLTVAGREIFQRHRAETIDP</sequence>
<dbReference type="SUPFAM" id="SSF56752">
    <property type="entry name" value="D-aminoacid aminotransferase-like PLP-dependent enzymes"/>
    <property type="match status" value="1"/>
</dbReference>
<dbReference type="InterPro" id="IPR001544">
    <property type="entry name" value="Aminotrans_IV"/>
</dbReference>
<feature type="domain" description="Chorismate-utilising enzyme C-terminal" evidence="6">
    <location>
        <begin position="105"/>
        <end position="325"/>
    </location>
</feature>
<dbReference type="InterPro" id="IPR019999">
    <property type="entry name" value="Anth_synth_I-like"/>
</dbReference>
<dbReference type="Gene3D" id="3.20.10.10">
    <property type="entry name" value="D-amino Acid Aminotransferase, subunit A, domain 2"/>
    <property type="match status" value="1"/>
</dbReference>
<reference evidence="8" key="1">
    <citation type="journal article" date="2019" name="Int. J. Syst. Evol. Microbiol.">
        <title>The Global Catalogue of Microorganisms (GCM) 10K type strain sequencing project: providing services to taxonomists for standard genome sequencing and annotation.</title>
        <authorList>
            <consortium name="The Broad Institute Genomics Platform"/>
            <consortium name="The Broad Institute Genome Sequencing Center for Infectious Disease"/>
            <person name="Wu L."/>
            <person name="Ma J."/>
        </authorList>
    </citation>
    <scope>NUCLEOTIDE SEQUENCE [LARGE SCALE GENOMIC DNA]</scope>
    <source>
        <strain evidence="8">NBRC 108565</strain>
    </source>
</reference>
<evidence type="ECO:0000259" key="6">
    <source>
        <dbReference type="Pfam" id="PF00425"/>
    </source>
</evidence>
<dbReference type="Gene3D" id="3.60.120.10">
    <property type="entry name" value="Anthranilate synthase"/>
    <property type="match status" value="1"/>
</dbReference>
<organism evidence="7 8">
    <name type="scientific">Paraoerskovia sediminicola</name>
    <dbReference type="NCBI Taxonomy" id="1138587"/>
    <lineage>
        <taxon>Bacteria</taxon>
        <taxon>Bacillati</taxon>
        <taxon>Actinomycetota</taxon>
        <taxon>Actinomycetes</taxon>
        <taxon>Micrococcales</taxon>
        <taxon>Cellulomonadaceae</taxon>
        <taxon>Paraoerskovia</taxon>
    </lineage>
</organism>
<evidence type="ECO:0000256" key="3">
    <source>
        <dbReference type="ARBA" id="ARBA00022898"/>
    </source>
</evidence>
<feature type="region of interest" description="Disordered" evidence="5">
    <location>
        <begin position="336"/>
        <end position="388"/>
    </location>
</feature>
<dbReference type="Pfam" id="PF01063">
    <property type="entry name" value="Aminotran_4"/>
    <property type="match status" value="1"/>
</dbReference>
<feature type="compositionally biased region" description="Low complexity" evidence="5">
    <location>
        <begin position="344"/>
        <end position="370"/>
    </location>
</feature>